<dbReference type="WBParaSite" id="SPAL_0000023400.1">
    <property type="protein sequence ID" value="SPAL_0000023400.1"/>
    <property type="gene ID" value="SPAL_0000023400"/>
</dbReference>
<name>A0A0N5B2C7_STREA</name>
<evidence type="ECO:0000313" key="4">
    <source>
        <dbReference type="WBParaSite" id="SPAL_0000023400.1"/>
    </source>
</evidence>
<evidence type="ECO:0000313" key="3">
    <source>
        <dbReference type="Proteomes" id="UP000046392"/>
    </source>
</evidence>
<proteinExistence type="predicted"/>
<reference evidence="4" key="1">
    <citation type="submission" date="2017-02" db="UniProtKB">
        <authorList>
            <consortium name="WormBaseParasite"/>
        </authorList>
    </citation>
    <scope>IDENTIFICATION</scope>
</reference>
<accession>A0A0N5B2C7</accession>
<sequence length="294" mass="34314">MSEKHLKIDNIKPLSNGSKRKVKKVKCYEMYIFYDSDGEVIEEDVIRELTPKVVKKKHFNQKWNRTSKNSLSLSKTPKNKETNSTRTKKINLMRTLLSKNRTITRITPFSLSRNSDVRRSPIKHTFYGPSNQIHIGDFYSSRKSKEYSRKNDPVKIIHNNKRSDVFKHGYSKYPKTYIKTQLDESDSKENLKDEKKKYLKGEFEFVPLSAIPYNSDDKQLSITPSTTSNQKASKINILSQETCIKIQTFAKGFNITDIQNWVHNNCFLVKMYIPNVTCSEINVLIDSCYDKKML</sequence>
<dbReference type="PANTHER" id="PTHR37435:SF5">
    <property type="entry name" value="SECRETED PROTEIN"/>
    <property type="match status" value="1"/>
</dbReference>
<dbReference type="Pfam" id="PF23626">
    <property type="entry name" value="CCD_aECM"/>
    <property type="match status" value="1"/>
</dbReference>
<dbReference type="Proteomes" id="UP000046392">
    <property type="component" value="Unplaced"/>
</dbReference>
<dbReference type="PANTHER" id="PTHR37435">
    <property type="entry name" value="PROTEIN CBG14344"/>
    <property type="match status" value="1"/>
</dbReference>
<feature type="region of interest" description="Disordered" evidence="1">
    <location>
        <begin position="65"/>
        <end position="85"/>
    </location>
</feature>
<keyword evidence="3" id="KW-1185">Reference proteome</keyword>
<organism evidence="3 4">
    <name type="scientific">Strongyloides papillosus</name>
    <name type="common">Intestinal threadworm</name>
    <dbReference type="NCBI Taxonomy" id="174720"/>
    <lineage>
        <taxon>Eukaryota</taxon>
        <taxon>Metazoa</taxon>
        <taxon>Ecdysozoa</taxon>
        <taxon>Nematoda</taxon>
        <taxon>Chromadorea</taxon>
        <taxon>Rhabditida</taxon>
        <taxon>Tylenchina</taxon>
        <taxon>Panagrolaimomorpha</taxon>
        <taxon>Strongyloidoidea</taxon>
        <taxon>Strongyloididae</taxon>
        <taxon>Strongyloides</taxon>
    </lineage>
</organism>
<evidence type="ECO:0000256" key="1">
    <source>
        <dbReference type="SAM" id="MobiDB-lite"/>
    </source>
</evidence>
<protein>
    <submittedName>
        <fullName evidence="4">PRE_C2HC domain-containing protein</fullName>
    </submittedName>
</protein>
<evidence type="ECO:0000259" key="2">
    <source>
        <dbReference type="Pfam" id="PF23626"/>
    </source>
</evidence>
<dbReference type="InterPro" id="IPR055352">
    <property type="entry name" value="CCD_aECM"/>
</dbReference>
<feature type="domain" description="aECM cysteine-cradle" evidence="2">
    <location>
        <begin position="240"/>
        <end position="291"/>
    </location>
</feature>
<feature type="compositionally biased region" description="Polar residues" evidence="1">
    <location>
        <begin position="65"/>
        <end position="76"/>
    </location>
</feature>
<dbReference type="AlphaFoldDB" id="A0A0N5B2C7"/>